<keyword evidence="2" id="KW-1015">Disulfide bond</keyword>
<dbReference type="PANTHER" id="PTHR11481:SF64">
    <property type="entry name" value="FC RECEPTOR-LIKE PROTEIN 4"/>
    <property type="match status" value="1"/>
</dbReference>
<dbReference type="InterPro" id="IPR007110">
    <property type="entry name" value="Ig-like_dom"/>
</dbReference>
<dbReference type="EMBL" id="JBCEZU010000145">
    <property type="protein sequence ID" value="KAK9525216.1"/>
    <property type="molecule type" value="Genomic_DNA"/>
</dbReference>
<sequence>MEITTLCTIVASLRLVPNRSQFFTFESVTLSCVDSGHFSEWRVKRNTSKHNNRECMNWGTRNESRCFINDIHTLDTGVYWCESGAGECSDAVNITVTGGSVILKSPVHPVQEGESVTLHCITKTTSSSNLTAEFYKDGVLVGSSPTGNMTIHSVLKSDEGLYKCHISGAGQSGDSWLSVRAGRPESSHLPLAPILLPVVVVCLLLASVILLWLWRNRKGKNDSEVLYTDVNITQEVQPQEDRETDLSSTFYSTIKPGAT</sequence>
<organism evidence="5 6">
    <name type="scientific">Zoarces viviparus</name>
    <name type="common">Viviparous eelpout</name>
    <name type="synonym">Blennius viviparus</name>
    <dbReference type="NCBI Taxonomy" id="48416"/>
    <lineage>
        <taxon>Eukaryota</taxon>
        <taxon>Metazoa</taxon>
        <taxon>Chordata</taxon>
        <taxon>Craniata</taxon>
        <taxon>Vertebrata</taxon>
        <taxon>Euteleostomi</taxon>
        <taxon>Actinopterygii</taxon>
        <taxon>Neopterygii</taxon>
        <taxon>Teleostei</taxon>
        <taxon>Neoteleostei</taxon>
        <taxon>Acanthomorphata</taxon>
        <taxon>Eupercaria</taxon>
        <taxon>Perciformes</taxon>
        <taxon>Cottioidei</taxon>
        <taxon>Zoarcales</taxon>
        <taxon>Zoarcidae</taxon>
        <taxon>Zoarcinae</taxon>
        <taxon>Zoarces</taxon>
    </lineage>
</organism>
<dbReference type="PANTHER" id="PTHR11481">
    <property type="entry name" value="IMMUNOGLOBULIN FC RECEPTOR"/>
    <property type="match status" value="1"/>
</dbReference>
<keyword evidence="3" id="KW-0472">Membrane</keyword>
<dbReference type="GO" id="GO:0006955">
    <property type="term" value="P:immune response"/>
    <property type="evidence" value="ECO:0007669"/>
    <property type="project" value="TreeGrafter"/>
</dbReference>
<accession>A0AAW1ER36</accession>
<gene>
    <name evidence="5" type="ORF">VZT92_017538</name>
</gene>
<name>A0AAW1ER36_ZOAVI</name>
<dbReference type="InterPro" id="IPR003599">
    <property type="entry name" value="Ig_sub"/>
</dbReference>
<feature type="domain" description="Ig-like" evidence="4">
    <location>
        <begin position="99"/>
        <end position="178"/>
    </location>
</feature>
<proteinExistence type="predicted"/>
<dbReference type="InterPro" id="IPR036179">
    <property type="entry name" value="Ig-like_dom_sf"/>
</dbReference>
<evidence type="ECO:0000259" key="4">
    <source>
        <dbReference type="PROSITE" id="PS50835"/>
    </source>
</evidence>
<dbReference type="Proteomes" id="UP001488805">
    <property type="component" value="Unassembled WGS sequence"/>
</dbReference>
<keyword evidence="3" id="KW-1133">Transmembrane helix</keyword>
<protein>
    <recommendedName>
        <fullName evidence="4">Ig-like domain-containing protein</fullName>
    </recommendedName>
</protein>
<evidence type="ECO:0000256" key="3">
    <source>
        <dbReference type="SAM" id="Phobius"/>
    </source>
</evidence>
<dbReference type="SMART" id="SM00409">
    <property type="entry name" value="IG"/>
    <property type="match status" value="2"/>
</dbReference>
<dbReference type="GO" id="GO:0004888">
    <property type="term" value="F:transmembrane signaling receptor activity"/>
    <property type="evidence" value="ECO:0007669"/>
    <property type="project" value="TreeGrafter"/>
</dbReference>
<evidence type="ECO:0000313" key="5">
    <source>
        <dbReference type="EMBL" id="KAK9525216.1"/>
    </source>
</evidence>
<keyword evidence="1" id="KW-0732">Signal</keyword>
<dbReference type="PROSITE" id="PS50835">
    <property type="entry name" value="IG_LIKE"/>
    <property type="match status" value="1"/>
</dbReference>
<dbReference type="AlphaFoldDB" id="A0AAW1ER36"/>
<dbReference type="Pfam" id="PF13927">
    <property type="entry name" value="Ig_3"/>
    <property type="match status" value="1"/>
</dbReference>
<reference evidence="5 6" key="1">
    <citation type="journal article" date="2024" name="Genome Biol. Evol.">
        <title>Chromosome-level genome assembly of the viviparous eelpout Zoarces viviparus.</title>
        <authorList>
            <person name="Fuhrmann N."/>
            <person name="Brasseur M.V."/>
            <person name="Bakowski C.E."/>
            <person name="Podsiadlowski L."/>
            <person name="Prost S."/>
            <person name="Krehenwinkel H."/>
            <person name="Mayer C."/>
        </authorList>
    </citation>
    <scope>NUCLEOTIDE SEQUENCE [LARGE SCALE GENOMIC DNA]</scope>
    <source>
        <strain evidence="5">NO-MEL_2022_Ind0_liver</strain>
    </source>
</reference>
<dbReference type="SUPFAM" id="SSF48726">
    <property type="entry name" value="Immunoglobulin"/>
    <property type="match status" value="2"/>
</dbReference>
<dbReference type="GO" id="GO:0007166">
    <property type="term" value="P:cell surface receptor signaling pathway"/>
    <property type="evidence" value="ECO:0007669"/>
    <property type="project" value="TreeGrafter"/>
</dbReference>
<evidence type="ECO:0000256" key="1">
    <source>
        <dbReference type="ARBA" id="ARBA00022729"/>
    </source>
</evidence>
<dbReference type="Gene3D" id="2.60.40.10">
    <property type="entry name" value="Immunoglobulins"/>
    <property type="match status" value="2"/>
</dbReference>
<feature type="transmembrane region" description="Helical" evidence="3">
    <location>
        <begin position="194"/>
        <end position="214"/>
    </location>
</feature>
<dbReference type="InterPro" id="IPR013783">
    <property type="entry name" value="Ig-like_fold"/>
</dbReference>
<dbReference type="InterPro" id="IPR050488">
    <property type="entry name" value="Ig_Fc_receptor"/>
</dbReference>
<dbReference type="GO" id="GO:0009897">
    <property type="term" value="C:external side of plasma membrane"/>
    <property type="evidence" value="ECO:0007669"/>
    <property type="project" value="TreeGrafter"/>
</dbReference>
<keyword evidence="3" id="KW-0812">Transmembrane</keyword>
<comment type="caution">
    <text evidence="5">The sequence shown here is derived from an EMBL/GenBank/DDBJ whole genome shotgun (WGS) entry which is preliminary data.</text>
</comment>
<keyword evidence="6" id="KW-1185">Reference proteome</keyword>
<evidence type="ECO:0000256" key="2">
    <source>
        <dbReference type="ARBA" id="ARBA00023157"/>
    </source>
</evidence>
<evidence type="ECO:0000313" key="6">
    <source>
        <dbReference type="Proteomes" id="UP001488805"/>
    </source>
</evidence>